<dbReference type="SUPFAM" id="SSF143011">
    <property type="entry name" value="RelE-like"/>
    <property type="match status" value="1"/>
</dbReference>
<reference evidence="1 2" key="1">
    <citation type="journal article" date="2013" name="PLoS ONE">
        <title>Genome-Wide Relatedness of Treponema pedis, from Gingiva and Necrotic Skin Lesions of Pigs, with the Human Oral Pathogen Treponema denticola.</title>
        <authorList>
            <person name="Svartstrom O."/>
            <person name="Mushtaq M."/>
            <person name="Pringle M."/>
            <person name="Segerman B."/>
        </authorList>
    </citation>
    <scope>NUCLEOTIDE SEQUENCE [LARGE SCALE GENOMIC DNA]</scope>
    <source>
        <strain evidence="1">T A4</strain>
    </source>
</reference>
<proteinExistence type="predicted"/>
<dbReference type="PANTHER" id="PTHR40266:SF2">
    <property type="entry name" value="TOXIN HIGB-1"/>
    <property type="match status" value="1"/>
</dbReference>
<name>S6A9A6_9SPIR</name>
<evidence type="ECO:0000313" key="2">
    <source>
        <dbReference type="Proteomes" id="UP000015620"/>
    </source>
</evidence>
<dbReference type="EMBL" id="CP004120">
    <property type="protein sequence ID" value="AGT45239.1"/>
    <property type="molecule type" value="Genomic_DNA"/>
</dbReference>
<accession>S6A9A6</accession>
<dbReference type="Gene3D" id="3.30.2310.20">
    <property type="entry name" value="RelE-like"/>
    <property type="match status" value="1"/>
</dbReference>
<dbReference type="PANTHER" id="PTHR40266">
    <property type="entry name" value="TOXIN HIGB-1"/>
    <property type="match status" value="1"/>
</dbReference>
<dbReference type="InterPro" id="IPR035093">
    <property type="entry name" value="RelE/ParE_toxin_dom_sf"/>
</dbReference>
<dbReference type="Proteomes" id="UP000015620">
    <property type="component" value="Chromosome"/>
</dbReference>
<keyword evidence="2" id="KW-1185">Reference proteome</keyword>
<evidence type="ECO:0000313" key="1">
    <source>
        <dbReference type="EMBL" id="AGT45239.1"/>
    </source>
</evidence>
<sequence>MIVRWKDKEALKIWNMQLAKKLPPKIQQRARVKLIMIDSAITLKDLENPPSNMLEALKGNRRGQHSIRINNQWRICFIWNNGNVIIVDIVDYH</sequence>
<gene>
    <name evidence="1" type="ORF">TPE_2767</name>
</gene>
<dbReference type="PATRIC" id="fig|1291379.3.peg.2741"/>
<dbReference type="HOGENOM" id="CLU_155111_1_1_12"/>
<dbReference type="STRING" id="1291379.TPE_2767"/>
<organism evidence="1 2">
    <name type="scientific">Treponema pedis str. T A4</name>
    <dbReference type="NCBI Taxonomy" id="1291379"/>
    <lineage>
        <taxon>Bacteria</taxon>
        <taxon>Pseudomonadati</taxon>
        <taxon>Spirochaetota</taxon>
        <taxon>Spirochaetia</taxon>
        <taxon>Spirochaetales</taxon>
        <taxon>Treponemataceae</taxon>
        <taxon>Treponema</taxon>
    </lineage>
</organism>
<dbReference type="InterPro" id="IPR007711">
    <property type="entry name" value="HigB-1"/>
</dbReference>
<protein>
    <submittedName>
        <fullName evidence="1">Plasmid maintenance system killer protein</fullName>
    </submittedName>
</protein>
<dbReference type="Pfam" id="PF05015">
    <property type="entry name" value="HigB-like_toxin"/>
    <property type="match status" value="1"/>
</dbReference>
<dbReference type="AlphaFoldDB" id="S6A9A6"/>
<dbReference type="KEGG" id="tped:TPE_2767"/>